<dbReference type="InterPro" id="IPR002347">
    <property type="entry name" value="SDR_fam"/>
</dbReference>
<dbReference type="SUPFAM" id="SSF51735">
    <property type="entry name" value="NAD(P)-binding Rossmann-fold domains"/>
    <property type="match status" value="1"/>
</dbReference>
<name>A0AA46WWJ2_RHORH</name>
<keyword evidence="2" id="KW-0560">Oxidoreductase</keyword>
<dbReference type="EMBL" id="CP083974">
    <property type="protein sequence ID" value="UZF45690.1"/>
    <property type="molecule type" value="Genomic_DNA"/>
</dbReference>
<dbReference type="CDD" id="cd05233">
    <property type="entry name" value="SDR_c"/>
    <property type="match status" value="1"/>
</dbReference>
<dbReference type="PANTHER" id="PTHR43477">
    <property type="entry name" value="DIHYDROANTICAPSIN 7-DEHYDROGENASE"/>
    <property type="match status" value="1"/>
</dbReference>
<dbReference type="Gene3D" id="3.40.50.720">
    <property type="entry name" value="NAD(P)-binding Rossmann-like Domain"/>
    <property type="match status" value="1"/>
</dbReference>
<dbReference type="Pfam" id="PF13561">
    <property type="entry name" value="adh_short_C2"/>
    <property type="match status" value="1"/>
</dbReference>
<dbReference type="AlphaFoldDB" id="A0AA46WWJ2"/>
<protein>
    <submittedName>
        <fullName evidence="3">SDR family oxidoreductase</fullName>
    </submittedName>
</protein>
<sequence length="249" mass="25331">MSKQLDGQVVLVTGAGSGIGRATAELAASAGATVICTDVKAADETAAAITAAGGTAEGHELDVRERSVWQAVATETVEKYGRIDCLCQVAGIVSPTADTVVDLTEDGWNLILDIDLKGMWLGMQAVIPAMMKAGGGKVVNVSSVAALIGMQNTAAYAAAKGGIIGISRQTAIQYAAEKIRVNVIAPGTIETPILGDIPQELYDAMIAGTPAGRLGTPDDVAAMAVHLLGPGGDFITGQTFVIDGGWTAH</sequence>
<comment type="similarity">
    <text evidence="1">Belongs to the short-chain dehydrogenases/reductases (SDR) family.</text>
</comment>
<proteinExistence type="inferred from homology"/>
<dbReference type="RefSeq" id="WP_229583525.1">
    <property type="nucleotide sequence ID" value="NZ_CP083974.1"/>
</dbReference>
<dbReference type="InterPro" id="IPR051122">
    <property type="entry name" value="SDR_DHRS6-like"/>
</dbReference>
<gene>
    <name evidence="3" type="ORF">KUM34_003055</name>
</gene>
<evidence type="ECO:0000313" key="3">
    <source>
        <dbReference type="EMBL" id="UZF45690.1"/>
    </source>
</evidence>
<evidence type="ECO:0000256" key="1">
    <source>
        <dbReference type="ARBA" id="ARBA00006484"/>
    </source>
</evidence>
<dbReference type="GO" id="GO:0016491">
    <property type="term" value="F:oxidoreductase activity"/>
    <property type="evidence" value="ECO:0007669"/>
    <property type="project" value="UniProtKB-KW"/>
</dbReference>
<dbReference type="Proteomes" id="UP001162740">
    <property type="component" value="Chromosome"/>
</dbReference>
<dbReference type="InterPro" id="IPR036291">
    <property type="entry name" value="NAD(P)-bd_dom_sf"/>
</dbReference>
<evidence type="ECO:0000256" key="2">
    <source>
        <dbReference type="ARBA" id="ARBA00023002"/>
    </source>
</evidence>
<dbReference type="PRINTS" id="PR00081">
    <property type="entry name" value="GDHRDH"/>
</dbReference>
<dbReference type="PANTHER" id="PTHR43477:SF1">
    <property type="entry name" value="DIHYDROANTICAPSIN 7-DEHYDROGENASE"/>
    <property type="match status" value="1"/>
</dbReference>
<evidence type="ECO:0000313" key="4">
    <source>
        <dbReference type="Proteomes" id="UP001162740"/>
    </source>
</evidence>
<dbReference type="PRINTS" id="PR00080">
    <property type="entry name" value="SDRFAMILY"/>
</dbReference>
<dbReference type="FunFam" id="3.40.50.720:FF:000084">
    <property type="entry name" value="Short-chain dehydrogenase reductase"/>
    <property type="match status" value="1"/>
</dbReference>
<dbReference type="InterPro" id="IPR020904">
    <property type="entry name" value="Sc_DH/Rdtase_CS"/>
</dbReference>
<dbReference type="PROSITE" id="PS00061">
    <property type="entry name" value="ADH_SHORT"/>
    <property type="match status" value="1"/>
</dbReference>
<accession>A0AA46WWJ2</accession>
<organism evidence="3 4">
    <name type="scientific">Rhodococcus rhodochrous</name>
    <dbReference type="NCBI Taxonomy" id="1829"/>
    <lineage>
        <taxon>Bacteria</taxon>
        <taxon>Bacillati</taxon>
        <taxon>Actinomycetota</taxon>
        <taxon>Actinomycetes</taxon>
        <taxon>Mycobacteriales</taxon>
        <taxon>Nocardiaceae</taxon>
        <taxon>Rhodococcus</taxon>
    </lineage>
</organism>
<reference evidence="3 4" key="1">
    <citation type="journal article" date="2021" name="Front. Microbiol.">
        <title>Bacterial Transformation of Aromatic Monomers in Softwood Black Liquor.</title>
        <authorList>
            <person name="Navas L.E."/>
            <person name="Dexter G."/>
            <person name="Liu J."/>
            <person name="Levy-Booth D."/>
            <person name="Cho M."/>
            <person name="Jang S.K."/>
            <person name="Mansfield S.D."/>
            <person name="Renneckar S."/>
            <person name="Mohn W.W."/>
            <person name="Eltis L.D."/>
        </authorList>
    </citation>
    <scope>NUCLEOTIDE SEQUENCE [LARGE SCALE GENOMIC DNA]</scope>
    <source>
        <strain evidence="3 4">GD02</strain>
    </source>
</reference>